<dbReference type="RefSeq" id="WP_284033477.1">
    <property type="nucleotide sequence ID" value="NZ_CP126155.1"/>
</dbReference>
<comment type="caution">
    <text evidence="3">The sequence shown here is derived from an EMBL/GenBank/DDBJ whole genome shotgun (WGS) entry which is preliminary data.</text>
</comment>
<dbReference type="AlphaFoldDB" id="A0ABD5W5Y7"/>
<keyword evidence="4" id="KW-1185">Reference proteome</keyword>
<protein>
    <submittedName>
        <fullName evidence="3">Zn-ribbon domain-containing OB-fold protein</fullName>
    </submittedName>
</protein>
<organism evidence="3 4">
    <name type="scientific">Halobaculum lipolyticum</name>
    <dbReference type="NCBI Taxonomy" id="3032001"/>
    <lineage>
        <taxon>Archaea</taxon>
        <taxon>Methanobacteriati</taxon>
        <taxon>Methanobacteriota</taxon>
        <taxon>Stenosarchaea group</taxon>
        <taxon>Halobacteria</taxon>
        <taxon>Halobacteriales</taxon>
        <taxon>Haloferacaceae</taxon>
        <taxon>Halobaculum</taxon>
    </lineage>
</organism>
<dbReference type="SUPFAM" id="SSF50249">
    <property type="entry name" value="Nucleic acid-binding proteins"/>
    <property type="match status" value="1"/>
</dbReference>
<reference evidence="3 4" key="1">
    <citation type="journal article" date="2019" name="Int. J. Syst. Evol. Microbiol.">
        <title>The Global Catalogue of Microorganisms (GCM) 10K type strain sequencing project: providing services to taxonomists for standard genome sequencing and annotation.</title>
        <authorList>
            <consortium name="The Broad Institute Genomics Platform"/>
            <consortium name="The Broad Institute Genome Sequencing Center for Infectious Disease"/>
            <person name="Wu L."/>
            <person name="Ma J."/>
        </authorList>
    </citation>
    <scope>NUCLEOTIDE SEQUENCE [LARGE SCALE GENOMIC DNA]</scope>
    <source>
        <strain evidence="3 4">DT31</strain>
    </source>
</reference>
<evidence type="ECO:0000313" key="3">
    <source>
        <dbReference type="EMBL" id="MFC7068702.1"/>
    </source>
</evidence>
<dbReference type="InterPro" id="IPR022002">
    <property type="entry name" value="ChsH2_Znr"/>
</dbReference>
<dbReference type="PANTHER" id="PTHR34075">
    <property type="entry name" value="BLR3430 PROTEIN"/>
    <property type="match status" value="1"/>
</dbReference>
<dbReference type="InterPro" id="IPR052513">
    <property type="entry name" value="Thioester_dehydratase-like"/>
</dbReference>
<name>A0ABD5W5Y7_9EURY</name>
<evidence type="ECO:0000313" key="4">
    <source>
        <dbReference type="Proteomes" id="UP001596461"/>
    </source>
</evidence>
<dbReference type="InterPro" id="IPR012340">
    <property type="entry name" value="NA-bd_OB-fold"/>
</dbReference>
<dbReference type="EMBL" id="JBHTAH010000002">
    <property type="protein sequence ID" value="MFC7068702.1"/>
    <property type="molecule type" value="Genomic_DNA"/>
</dbReference>
<gene>
    <name evidence="3" type="ORF">ACFQL9_03535</name>
</gene>
<dbReference type="GeneID" id="81127102"/>
<feature type="domain" description="ChsH2 C-terminal OB-fold" evidence="1">
    <location>
        <begin position="51"/>
        <end position="118"/>
    </location>
</feature>
<dbReference type="InterPro" id="IPR002878">
    <property type="entry name" value="ChsH2_C"/>
</dbReference>
<sequence length="138" mass="14840">MGAYLSLPTWWRSLDSRYRLVIGECSACGGYTFPAEGACVECDAVDTLEPVEPAGTGEIVAHTVIEGGAPPEFSRLLDAAGAIGVAIVELDEGARVPGMLTDCDPHAPERGDTVERVVRRIYEQEGVVRYGTKFRPVE</sequence>
<feature type="domain" description="ChsH2 rubredoxin-like zinc ribbon" evidence="2">
    <location>
        <begin position="17"/>
        <end position="43"/>
    </location>
</feature>
<dbReference type="Pfam" id="PF12172">
    <property type="entry name" value="zf-ChsH2"/>
    <property type="match status" value="1"/>
</dbReference>
<proteinExistence type="predicted"/>
<dbReference type="Proteomes" id="UP001596461">
    <property type="component" value="Unassembled WGS sequence"/>
</dbReference>
<evidence type="ECO:0000259" key="2">
    <source>
        <dbReference type="Pfam" id="PF12172"/>
    </source>
</evidence>
<dbReference type="Pfam" id="PF01796">
    <property type="entry name" value="OB_ChsH2_C"/>
    <property type="match status" value="1"/>
</dbReference>
<accession>A0ABD5W5Y7</accession>
<dbReference type="PANTHER" id="PTHR34075:SF5">
    <property type="entry name" value="BLR3430 PROTEIN"/>
    <property type="match status" value="1"/>
</dbReference>
<evidence type="ECO:0000259" key="1">
    <source>
        <dbReference type="Pfam" id="PF01796"/>
    </source>
</evidence>